<gene>
    <name evidence="2" type="ORF">ACOC_LOCUS4174</name>
</gene>
<protein>
    <submittedName>
        <fullName evidence="2 4">Uncharacterized protein</fullName>
    </submittedName>
</protein>
<evidence type="ECO:0000256" key="1">
    <source>
        <dbReference type="SAM" id="MobiDB-lite"/>
    </source>
</evidence>
<accession>A0A0R3PIJ6</accession>
<name>A0A0R3PIJ6_ANGCS</name>
<keyword evidence="3" id="KW-1185">Reference proteome</keyword>
<dbReference type="WBParaSite" id="ACOC_0000417301-mRNA-1">
    <property type="protein sequence ID" value="ACOC_0000417301-mRNA-1"/>
    <property type="gene ID" value="ACOC_0000417301"/>
</dbReference>
<dbReference type="EMBL" id="UYYA01002326">
    <property type="protein sequence ID" value="VDM55759.1"/>
    <property type="molecule type" value="Genomic_DNA"/>
</dbReference>
<proteinExistence type="predicted"/>
<dbReference type="Proteomes" id="UP000267027">
    <property type="component" value="Unassembled WGS sequence"/>
</dbReference>
<feature type="region of interest" description="Disordered" evidence="1">
    <location>
        <begin position="43"/>
        <end position="71"/>
    </location>
</feature>
<dbReference type="AlphaFoldDB" id="A0A0R3PIJ6"/>
<reference evidence="2 3" key="2">
    <citation type="submission" date="2018-11" db="EMBL/GenBank/DDBJ databases">
        <authorList>
            <consortium name="Pathogen Informatics"/>
        </authorList>
    </citation>
    <scope>NUCLEOTIDE SEQUENCE [LARGE SCALE GENOMIC DNA]</scope>
    <source>
        <strain evidence="2 3">Costa Rica</strain>
    </source>
</reference>
<evidence type="ECO:0000313" key="3">
    <source>
        <dbReference type="Proteomes" id="UP000267027"/>
    </source>
</evidence>
<evidence type="ECO:0000313" key="2">
    <source>
        <dbReference type="EMBL" id="VDM55759.1"/>
    </source>
</evidence>
<organism evidence="4">
    <name type="scientific">Angiostrongylus costaricensis</name>
    <name type="common">Nematode worm</name>
    <dbReference type="NCBI Taxonomy" id="334426"/>
    <lineage>
        <taxon>Eukaryota</taxon>
        <taxon>Metazoa</taxon>
        <taxon>Ecdysozoa</taxon>
        <taxon>Nematoda</taxon>
        <taxon>Chromadorea</taxon>
        <taxon>Rhabditida</taxon>
        <taxon>Rhabditina</taxon>
        <taxon>Rhabditomorpha</taxon>
        <taxon>Strongyloidea</taxon>
        <taxon>Metastrongylidae</taxon>
        <taxon>Angiostrongylus</taxon>
    </lineage>
</organism>
<reference evidence="4" key="1">
    <citation type="submission" date="2017-02" db="UniProtKB">
        <authorList>
            <consortium name="WormBaseParasite"/>
        </authorList>
    </citation>
    <scope>IDENTIFICATION</scope>
</reference>
<evidence type="ECO:0000313" key="4">
    <source>
        <dbReference type="WBParaSite" id="ACOC_0000417301-mRNA-1"/>
    </source>
</evidence>
<sequence>MNRKSAVGVTARCTSKILPTCKRSAVTGTKDRLSSTVNILSPPLAKTSSRSELHQTKTTTRRMRTTRGQSPSIRRRIANTTHLSTKRTKPDVRQVEEVRDEGKLLRSIFGEPPLEENSGRVGLQLY</sequence>